<dbReference type="AlphaFoldDB" id="A0A0J0XIZ0"/>
<protein>
    <recommendedName>
        <fullName evidence="4">Complex I-B15</fullName>
    </recommendedName>
</protein>
<feature type="transmembrane region" description="Helical" evidence="1">
    <location>
        <begin position="38"/>
        <end position="56"/>
    </location>
</feature>
<evidence type="ECO:0008006" key="4">
    <source>
        <dbReference type="Google" id="ProtNLM"/>
    </source>
</evidence>
<proteinExistence type="predicted"/>
<keyword evidence="1" id="KW-1133">Transmembrane helix</keyword>
<dbReference type="EMBL" id="KQ087224">
    <property type="protein sequence ID" value="KLT41042.1"/>
    <property type="molecule type" value="Genomic_DNA"/>
</dbReference>
<dbReference type="OrthoDB" id="15108at2759"/>
<keyword evidence="1" id="KW-0472">Membrane</keyword>
<name>A0A0J0XIZ0_9TREE</name>
<reference evidence="2 3" key="1">
    <citation type="submission" date="2015-03" db="EMBL/GenBank/DDBJ databases">
        <title>Genomics and transcriptomics of the oil-accumulating basidiomycete yeast T. oleaginosus allow insights into substrate utilization and the diverse evolutionary trajectories of mating systems in fungi.</title>
        <authorList>
            <consortium name="DOE Joint Genome Institute"/>
            <person name="Kourist R."/>
            <person name="Kracht O."/>
            <person name="Bracharz F."/>
            <person name="Lipzen A."/>
            <person name="Nolan M."/>
            <person name="Ohm R."/>
            <person name="Grigoriev I."/>
            <person name="Sun S."/>
            <person name="Heitman J."/>
            <person name="Bruck T."/>
            <person name="Nowrousian M."/>
        </authorList>
    </citation>
    <scope>NUCLEOTIDE SEQUENCE [LARGE SCALE GENOMIC DNA]</scope>
    <source>
        <strain evidence="2 3">IBC0246</strain>
    </source>
</reference>
<dbReference type="GeneID" id="28986082"/>
<evidence type="ECO:0000313" key="2">
    <source>
        <dbReference type="EMBL" id="KLT41042.1"/>
    </source>
</evidence>
<accession>A0A0J0XIZ0</accession>
<gene>
    <name evidence="2" type="ORF">CC85DRAFT_303607</name>
</gene>
<keyword evidence="1" id="KW-0812">Transmembrane</keyword>
<evidence type="ECO:0000256" key="1">
    <source>
        <dbReference type="SAM" id="Phobius"/>
    </source>
</evidence>
<keyword evidence="3" id="KW-1185">Reference proteome</keyword>
<organism evidence="2 3">
    <name type="scientific">Cutaneotrichosporon oleaginosum</name>
    <dbReference type="NCBI Taxonomy" id="879819"/>
    <lineage>
        <taxon>Eukaryota</taxon>
        <taxon>Fungi</taxon>
        <taxon>Dikarya</taxon>
        <taxon>Basidiomycota</taxon>
        <taxon>Agaricomycotina</taxon>
        <taxon>Tremellomycetes</taxon>
        <taxon>Trichosporonales</taxon>
        <taxon>Trichosporonaceae</taxon>
        <taxon>Cutaneotrichosporon</taxon>
    </lineage>
</organism>
<dbReference type="STRING" id="879819.A0A0J0XIZ0"/>
<dbReference type="PANTHER" id="PTHR39476">
    <property type="entry name" value="NADH:UBIQUINONE OXIDOREDUCTASE 6.6KD SUBUNIT"/>
    <property type="match status" value="1"/>
</dbReference>
<sequence>MAGDHHHVLFDPAIDRWAAMRENVYQHFKFSRPITYKVVRWGLLFPAFIAAVSITYDNKFDWAGKRREDSLMAQPPTKEQAEE</sequence>
<dbReference type="Proteomes" id="UP000053611">
    <property type="component" value="Unassembled WGS sequence"/>
</dbReference>
<evidence type="ECO:0000313" key="3">
    <source>
        <dbReference type="Proteomes" id="UP000053611"/>
    </source>
</evidence>
<dbReference type="PANTHER" id="PTHR39476:SF1">
    <property type="entry name" value="NADH DEHYDROGENASE [UBIQUINONE] 1 BETA SUBCOMPLEX SUBUNIT 4"/>
    <property type="match status" value="1"/>
</dbReference>